<name>A0ACC2TTL6_9FUNG</name>
<organism evidence="1 2">
    <name type="scientific">Entomophthora muscae</name>
    <dbReference type="NCBI Taxonomy" id="34485"/>
    <lineage>
        <taxon>Eukaryota</taxon>
        <taxon>Fungi</taxon>
        <taxon>Fungi incertae sedis</taxon>
        <taxon>Zoopagomycota</taxon>
        <taxon>Entomophthoromycotina</taxon>
        <taxon>Entomophthoromycetes</taxon>
        <taxon>Entomophthorales</taxon>
        <taxon>Entomophthoraceae</taxon>
        <taxon>Entomophthora</taxon>
    </lineage>
</organism>
<keyword evidence="2" id="KW-1185">Reference proteome</keyword>
<gene>
    <name evidence="1" type="ORF">DSO57_1012685</name>
</gene>
<evidence type="ECO:0000313" key="2">
    <source>
        <dbReference type="Proteomes" id="UP001165960"/>
    </source>
</evidence>
<protein>
    <submittedName>
        <fullName evidence="1">Uncharacterized protein</fullName>
    </submittedName>
</protein>
<comment type="caution">
    <text evidence="1">The sequence shown here is derived from an EMBL/GenBank/DDBJ whole genome shotgun (WGS) entry which is preliminary data.</text>
</comment>
<dbReference type="EMBL" id="QTSX02002175">
    <property type="protein sequence ID" value="KAJ9077862.1"/>
    <property type="molecule type" value="Genomic_DNA"/>
</dbReference>
<evidence type="ECO:0000313" key="1">
    <source>
        <dbReference type="EMBL" id="KAJ9077862.1"/>
    </source>
</evidence>
<reference evidence="1" key="1">
    <citation type="submission" date="2022-04" db="EMBL/GenBank/DDBJ databases">
        <title>Genome of the entomopathogenic fungus Entomophthora muscae.</title>
        <authorList>
            <person name="Elya C."/>
            <person name="Lovett B.R."/>
            <person name="Lee E."/>
            <person name="Macias A.M."/>
            <person name="Hajek A.E."/>
            <person name="De Bivort B.L."/>
            <person name="Kasson M.T."/>
            <person name="De Fine Licht H.H."/>
            <person name="Stajich J.E."/>
        </authorList>
    </citation>
    <scope>NUCLEOTIDE SEQUENCE</scope>
    <source>
        <strain evidence="1">Berkeley</strain>
    </source>
</reference>
<proteinExistence type="predicted"/>
<dbReference type="Proteomes" id="UP001165960">
    <property type="component" value="Unassembled WGS sequence"/>
</dbReference>
<sequence length="158" mass="17634">MGSKNLMMRGYTSLDEGHRCDRGEMRNNTNASLHMFSALANILHLLVMEATPLMMFLQVLVVVKLIFSLVLMELGYFYPKLPARLRKMLGCPIQIGVMCMGMVGWCGVTLYVSVSLPTASHIGSLVSTFDFFTWWYLLAKVIDIDCAMCSSFSLVGVC</sequence>
<accession>A0ACC2TTL6</accession>